<evidence type="ECO:0000256" key="1">
    <source>
        <dbReference type="SAM" id="MobiDB-lite"/>
    </source>
</evidence>
<dbReference type="EMBL" id="JANTQA010000012">
    <property type="protein sequence ID" value="KAJ3450422.1"/>
    <property type="molecule type" value="Genomic_DNA"/>
</dbReference>
<accession>A0AAV8ACJ6</accession>
<name>A0AAV8ACJ6_9EUKA</name>
<sequence>MNTKQNQKQETKTIKWIESTLRKRIKSQPTCEEFVNYCLDSIKEISPFKIAKNLTLYQTINLLQEKCLYLGVNQKYLFDSTLLLRFSTLRPLFLLMNNLIKQLKTKKNIINKNFLHKQNHDKKKIVKTNLEKIKNYYIEGFVEFNFQYLSENGHKSQCTLELNKTYFVFATKGNEVNFKWEYKDIEDYKLGISKPNPHRFVLKVKDNSKEKNFLLFSKSVDQRDLIIKTFLMFKYYCDEDNFKNIVISGDILGYYEEITLYTKRLVSKEIINLDLIIKYKNKSKSSTGTNTNTNTKTKTNTKTNTKTKTRNKENNLKKNVIIQFEKKCFFFKILDTKKNPPIYYWSQNEINIKLKETNNRVKLLINNYEEIKQFNLYCINKDFTNILFNLFQEFKQINNGNVNANKYINGKQTFNSYDRRNPIKDLNKDNLQNTNYPTIIGHNEYNNQIFPIKSVRVRTIEDSPVSIIQIYPKIKQDQFEEENEEFNHSQIRYFTTFDYNGIGTVFQNTRLYPYSFKNHSVSLLNHTETSKHSQVINDVINGKSKSTHSNINNNNINSQRKNHIYTKIKEYLHEGRAIFKVNLIYPHYQFTNKNRFSTTTTNKTTTTTNVNSKDIPLLKTEPVQIILNKETISINPMKEKSKIQPFIEAYNKYQKLFLNVNKKNILLFISNQSEQKYLLQTNNIILCDLITNCYHIFSQNHLFSIFKASNKFPIQEIISPLHNNNYINKNIALTNSVYEYIKNSKNKNDKGMILTYIVQLYNSLEDYVGDAKIILFNNYFSIQFQNLEFNRYYSNHSKIFKFDNYNKNYFNKQNLSKFCRLNIDENIYIIFNFKMVKIKSQFIKNFNSQKDKLLKICKLKHPMYFESIIASPNRGNFICTITLYRDKYYINTPISNIYGEYLIGTKVKLLNKKKSLRSIKLDLGTGHGFLQLSFANSVQAKDFINNFNFFQNRYIVISNYYLIKKFNNVKLSSSCSIKAPSPLLKILNNEQYNDEDSPNKKKRKSKLKKKKKLLISNSRLLFLNYHKNTKKLINSQIYNLQNSKLFSIKDKKKLVHIKLSNKAKEKLIINFKSRLIKENFILNYNLITSRKNQQFIKKIFYHKNSNNNKNIKEKEDYFNIRKETEKNPEEVEEKEKYNGKNKDLFNSLIKIYHAEDWKTPQKLGYMQLFQNKIKIQLFDGMIIQQNIQKIKFQLFPLSNYYLELKFQFKLQTFLISFPSIYIKTHFLLLVGSLKKEKLLSHRIVGIYFPGILTQINDKDLKKKERFAMKLDKNKLKFVGLNLLFELNYENLAIERNNKNKNQCYLYQVVNKNKKKLTIEFMDQKLSKEFCHVFNYRAFNRSRENRIKFRNENSQTIIMNESKHTKYTKHEKHTKYKKYKLNDRESMKKGGEGKEYHKIMEKMEDTNNTFQINFLTPEQKVISNGFIQIKPRNLEISLYGYNDQQKAIRFNDLDFVQISQYKHFKDILSLKYFNMVFYCKFSSLDRVQEFSFLFFTIIRKIIESQETIWKYRLKIIKGFEYTKSSSSSSLSSSKPNKKSDDENKYKVKEKDNGKGKGKSKGKKNINNNNNVEKKKKGEKGNNENPRKLLDLNTNKLFFNTNFPPFETTDFPILVYSPKIKQKIKHTLQLNIQKLQIFIKDKQKHKIVKIKNLSLLKISFSYPKSQLKAKMQTKKIQLMIQFLSKNHRNDFVILVLQLKYFSKKQKSLLNQNLI</sequence>
<feature type="compositionally biased region" description="Basic and acidic residues" evidence="1">
    <location>
        <begin position="1577"/>
        <end position="1586"/>
    </location>
</feature>
<organism evidence="2 3">
    <name type="scientific">Anaeramoeba flamelloides</name>
    <dbReference type="NCBI Taxonomy" id="1746091"/>
    <lineage>
        <taxon>Eukaryota</taxon>
        <taxon>Metamonada</taxon>
        <taxon>Anaeramoebidae</taxon>
        <taxon>Anaeramoeba</taxon>
    </lineage>
</organism>
<protein>
    <submittedName>
        <fullName evidence="2">Uncharacterized protein</fullName>
    </submittedName>
</protein>
<reference evidence="2" key="1">
    <citation type="submission" date="2022-08" db="EMBL/GenBank/DDBJ databases">
        <title>Novel sulphate-reducing endosymbionts in the free-living metamonad Anaeramoeba.</title>
        <authorList>
            <person name="Jerlstrom-Hultqvist J."/>
            <person name="Cepicka I."/>
            <person name="Gallot-Lavallee L."/>
            <person name="Salas-Leiva D."/>
            <person name="Curtis B.A."/>
            <person name="Zahonova K."/>
            <person name="Pipaliya S."/>
            <person name="Dacks J."/>
            <person name="Roger A.J."/>
        </authorList>
    </citation>
    <scope>NUCLEOTIDE SEQUENCE</scope>
    <source>
        <strain evidence="2">Busselton2</strain>
    </source>
</reference>
<dbReference type="Proteomes" id="UP001146793">
    <property type="component" value="Unassembled WGS sequence"/>
</dbReference>
<feature type="compositionally biased region" description="Low complexity" evidence="1">
    <location>
        <begin position="284"/>
        <end position="306"/>
    </location>
</feature>
<feature type="compositionally biased region" description="Basic and acidic residues" evidence="1">
    <location>
        <begin position="1536"/>
        <end position="1553"/>
    </location>
</feature>
<feature type="region of interest" description="Disordered" evidence="1">
    <location>
        <begin position="1523"/>
        <end position="1586"/>
    </location>
</feature>
<evidence type="ECO:0000313" key="3">
    <source>
        <dbReference type="Proteomes" id="UP001146793"/>
    </source>
</evidence>
<feature type="compositionally biased region" description="Low complexity" evidence="1">
    <location>
        <begin position="1523"/>
        <end position="1533"/>
    </location>
</feature>
<feature type="region of interest" description="Disordered" evidence="1">
    <location>
        <begin position="284"/>
        <end position="309"/>
    </location>
</feature>
<gene>
    <name evidence="2" type="ORF">M0812_06598</name>
</gene>
<evidence type="ECO:0000313" key="2">
    <source>
        <dbReference type="EMBL" id="KAJ3450422.1"/>
    </source>
</evidence>
<proteinExistence type="predicted"/>
<comment type="caution">
    <text evidence="2">The sequence shown here is derived from an EMBL/GenBank/DDBJ whole genome shotgun (WGS) entry which is preliminary data.</text>
</comment>